<evidence type="ECO:0000256" key="1">
    <source>
        <dbReference type="ARBA" id="ARBA00004496"/>
    </source>
</evidence>
<dbReference type="InterPro" id="IPR005121">
    <property type="entry name" value="Fdx_antiC-bd"/>
</dbReference>
<dbReference type="Gene3D" id="2.40.50.140">
    <property type="entry name" value="Nucleic acid-binding proteins"/>
    <property type="match status" value="1"/>
</dbReference>
<dbReference type="Pfam" id="PF03484">
    <property type="entry name" value="B5"/>
    <property type="match status" value="1"/>
</dbReference>
<dbReference type="PROSITE" id="PS51483">
    <property type="entry name" value="B5"/>
    <property type="match status" value="1"/>
</dbReference>
<dbReference type="PANTHER" id="PTHR10947">
    <property type="entry name" value="PHENYLALANYL-TRNA SYNTHETASE BETA CHAIN AND LEUCINE-RICH REPEAT-CONTAINING PROTEIN 47"/>
    <property type="match status" value="1"/>
</dbReference>
<evidence type="ECO:0000256" key="15">
    <source>
        <dbReference type="HAMAP-Rule" id="MF_00283"/>
    </source>
</evidence>
<dbReference type="InterPro" id="IPR004532">
    <property type="entry name" value="Phe-tRNA-ligase_IIc_bsu_bact"/>
</dbReference>
<keyword evidence="5 16" id="KW-0820">tRNA-binding</keyword>
<evidence type="ECO:0000256" key="7">
    <source>
        <dbReference type="ARBA" id="ARBA00022723"/>
    </source>
</evidence>
<keyword evidence="9 15" id="KW-0067">ATP-binding</keyword>
<dbReference type="PANTHER" id="PTHR10947:SF0">
    <property type="entry name" value="PHENYLALANINE--TRNA LIGASE BETA SUBUNIT"/>
    <property type="match status" value="1"/>
</dbReference>
<dbReference type="Proteomes" id="UP000008907">
    <property type="component" value="Chromosome"/>
</dbReference>
<dbReference type="Gene3D" id="3.30.70.380">
    <property type="entry name" value="Ferrodoxin-fold anticodon-binding domain"/>
    <property type="match status" value="1"/>
</dbReference>
<keyword evidence="10 15" id="KW-0460">Magnesium</keyword>
<dbReference type="InterPro" id="IPR009061">
    <property type="entry name" value="DNA-bd_dom_put_sf"/>
</dbReference>
<evidence type="ECO:0000256" key="16">
    <source>
        <dbReference type="PROSITE-ProRule" id="PRU00209"/>
    </source>
</evidence>
<dbReference type="Gene3D" id="3.50.40.10">
    <property type="entry name" value="Phenylalanyl-trna Synthetase, Chain B, domain 3"/>
    <property type="match status" value="1"/>
</dbReference>
<evidence type="ECO:0000256" key="14">
    <source>
        <dbReference type="ARBA" id="ARBA00049255"/>
    </source>
</evidence>
<dbReference type="NCBIfam" id="TIGR00472">
    <property type="entry name" value="pheT_bact"/>
    <property type="match status" value="1"/>
</dbReference>
<dbReference type="InterPro" id="IPR045864">
    <property type="entry name" value="aa-tRNA-synth_II/BPL/LPL"/>
</dbReference>
<feature type="domain" description="B5" evidence="19">
    <location>
        <begin position="401"/>
        <end position="476"/>
    </location>
</feature>
<evidence type="ECO:0000256" key="11">
    <source>
        <dbReference type="ARBA" id="ARBA00022884"/>
    </source>
</evidence>
<reference evidence="20 21" key="1">
    <citation type="journal article" date="2011" name="J. Bacteriol.">
        <title>Genome Sequence of Mycoplasma putrefaciens Type Strain KS1.</title>
        <authorList>
            <person name="Calcutt M.J."/>
            <person name="Foecking M.F."/>
        </authorList>
    </citation>
    <scope>NUCLEOTIDE SEQUENCE [LARGE SCALE GENOMIC DNA]</scope>
    <source>
        <strain evidence="21">ATCC 15718 / NCTC 10155 / C30 KS-1 / KS-1</strain>
    </source>
</reference>
<keyword evidence="7 15" id="KW-0479">Metal-binding</keyword>
<dbReference type="InterPro" id="IPR045060">
    <property type="entry name" value="Phe-tRNA-ligase_IIc_bsu"/>
</dbReference>
<evidence type="ECO:0000256" key="4">
    <source>
        <dbReference type="ARBA" id="ARBA00022490"/>
    </source>
</evidence>
<evidence type="ECO:0000259" key="18">
    <source>
        <dbReference type="PROSITE" id="PS51447"/>
    </source>
</evidence>
<dbReference type="GO" id="GO:0005524">
    <property type="term" value="F:ATP binding"/>
    <property type="evidence" value="ECO:0007669"/>
    <property type="project" value="UniProtKB-UniRule"/>
</dbReference>
<dbReference type="Gene3D" id="3.30.56.10">
    <property type="match status" value="2"/>
</dbReference>
<dbReference type="PROSITE" id="PS51447">
    <property type="entry name" value="FDX_ACB"/>
    <property type="match status" value="1"/>
</dbReference>
<comment type="catalytic activity">
    <reaction evidence="14 15">
        <text>tRNA(Phe) + L-phenylalanine + ATP = L-phenylalanyl-tRNA(Phe) + AMP + diphosphate + H(+)</text>
        <dbReference type="Rhea" id="RHEA:19413"/>
        <dbReference type="Rhea" id="RHEA-COMP:9668"/>
        <dbReference type="Rhea" id="RHEA-COMP:9699"/>
        <dbReference type="ChEBI" id="CHEBI:15378"/>
        <dbReference type="ChEBI" id="CHEBI:30616"/>
        <dbReference type="ChEBI" id="CHEBI:33019"/>
        <dbReference type="ChEBI" id="CHEBI:58095"/>
        <dbReference type="ChEBI" id="CHEBI:78442"/>
        <dbReference type="ChEBI" id="CHEBI:78531"/>
        <dbReference type="ChEBI" id="CHEBI:456215"/>
        <dbReference type="EC" id="6.1.1.20"/>
    </reaction>
</comment>
<protein>
    <recommendedName>
        <fullName evidence="15">Phenylalanine--tRNA ligase beta subunit</fullName>
        <ecNumber evidence="15">6.1.1.20</ecNumber>
    </recommendedName>
    <alternativeName>
        <fullName evidence="15">Phenylalanyl-tRNA synthetase beta subunit</fullName>
        <shortName evidence="15">PheRS</shortName>
    </alternativeName>
</protein>
<evidence type="ECO:0000259" key="19">
    <source>
        <dbReference type="PROSITE" id="PS51483"/>
    </source>
</evidence>
<evidence type="ECO:0000256" key="6">
    <source>
        <dbReference type="ARBA" id="ARBA00022598"/>
    </source>
</evidence>
<gene>
    <name evidence="15 20" type="primary">pheT</name>
    <name evidence="20" type="ordered locus">MPUT_0282</name>
</gene>
<dbReference type="PROSITE" id="PS50886">
    <property type="entry name" value="TRBD"/>
    <property type="match status" value="1"/>
</dbReference>
<evidence type="ECO:0000256" key="12">
    <source>
        <dbReference type="ARBA" id="ARBA00022917"/>
    </source>
</evidence>
<comment type="subcellular location">
    <subcellularLocation>
        <location evidence="1 15">Cytoplasm</location>
    </subcellularLocation>
</comment>
<dbReference type="AlphaFoldDB" id="A0A7U3ZSF6"/>
<dbReference type="GO" id="GO:0000287">
    <property type="term" value="F:magnesium ion binding"/>
    <property type="evidence" value="ECO:0007669"/>
    <property type="project" value="UniProtKB-UniRule"/>
</dbReference>
<evidence type="ECO:0000256" key="9">
    <source>
        <dbReference type="ARBA" id="ARBA00022840"/>
    </source>
</evidence>
<dbReference type="InterPro" id="IPR033714">
    <property type="entry name" value="tRNA_bind_bactPheRS"/>
</dbReference>
<dbReference type="Pfam" id="PF17759">
    <property type="entry name" value="tRNA_synthFbeta"/>
    <property type="match status" value="1"/>
</dbReference>
<dbReference type="EMBL" id="CP003021">
    <property type="protein sequence ID" value="AEM68660.1"/>
    <property type="molecule type" value="Genomic_DNA"/>
</dbReference>
<dbReference type="CDD" id="cd02796">
    <property type="entry name" value="tRNA_bind_bactPheRS"/>
    <property type="match status" value="1"/>
</dbReference>
<evidence type="ECO:0000256" key="13">
    <source>
        <dbReference type="ARBA" id="ARBA00023146"/>
    </source>
</evidence>
<comment type="similarity">
    <text evidence="2 15">Belongs to the phenylalanyl-tRNA synthetase beta subunit family. Type 1 subfamily.</text>
</comment>
<dbReference type="Pfam" id="PF03147">
    <property type="entry name" value="FDX-ACB"/>
    <property type="match status" value="1"/>
</dbReference>
<name>A0A7U3ZSF6_MYCPK</name>
<feature type="domain" description="TRNA-binding" evidence="17">
    <location>
        <begin position="40"/>
        <end position="158"/>
    </location>
</feature>
<dbReference type="InterPro" id="IPR020825">
    <property type="entry name" value="Phe-tRNA_synthase-like_B3/B4"/>
</dbReference>
<evidence type="ECO:0000256" key="8">
    <source>
        <dbReference type="ARBA" id="ARBA00022741"/>
    </source>
</evidence>
<evidence type="ECO:0000256" key="3">
    <source>
        <dbReference type="ARBA" id="ARBA00011209"/>
    </source>
</evidence>
<dbReference type="HAMAP" id="MF_00283">
    <property type="entry name" value="Phe_tRNA_synth_beta1"/>
    <property type="match status" value="1"/>
</dbReference>
<comment type="cofactor">
    <cofactor evidence="15">
        <name>Mg(2+)</name>
        <dbReference type="ChEBI" id="CHEBI:18420"/>
    </cofactor>
    <text evidence="15">Binds 2 magnesium ions per tetramer.</text>
</comment>
<dbReference type="SUPFAM" id="SSF54991">
    <property type="entry name" value="Anticodon-binding domain of PheRS"/>
    <property type="match status" value="1"/>
</dbReference>
<keyword evidence="8 15" id="KW-0547">Nucleotide-binding</keyword>
<dbReference type="SMART" id="SM00896">
    <property type="entry name" value="FDX-ACB"/>
    <property type="match status" value="1"/>
</dbReference>
<dbReference type="Pfam" id="PF01588">
    <property type="entry name" value="tRNA_bind"/>
    <property type="match status" value="1"/>
</dbReference>
<evidence type="ECO:0000256" key="5">
    <source>
        <dbReference type="ARBA" id="ARBA00022555"/>
    </source>
</evidence>
<dbReference type="SUPFAM" id="SSF46955">
    <property type="entry name" value="Putative DNA-binding domain"/>
    <property type="match status" value="1"/>
</dbReference>
<dbReference type="InterPro" id="IPR012340">
    <property type="entry name" value="NA-bd_OB-fold"/>
</dbReference>
<dbReference type="InterPro" id="IPR036690">
    <property type="entry name" value="Fdx_antiC-bd_sf"/>
</dbReference>
<dbReference type="SMART" id="SM00874">
    <property type="entry name" value="B5"/>
    <property type="match status" value="1"/>
</dbReference>
<dbReference type="GO" id="GO:0006432">
    <property type="term" value="P:phenylalanyl-tRNA aminoacylation"/>
    <property type="evidence" value="ECO:0007669"/>
    <property type="project" value="UniProtKB-UniRule"/>
</dbReference>
<dbReference type="InterPro" id="IPR005147">
    <property type="entry name" value="tRNA_synthase_B5-dom"/>
</dbReference>
<feature type="binding site" evidence="15">
    <location>
        <position position="464"/>
    </location>
    <ligand>
        <name>Mg(2+)</name>
        <dbReference type="ChEBI" id="CHEBI:18420"/>
        <note>shared with alpha subunit</note>
    </ligand>
</feature>
<evidence type="ECO:0000256" key="2">
    <source>
        <dbReference type="ARBA" id="ARBA00008653"/>
    </source>
</evidence>
<evidence type="ECO:0000259" key="17">
    <source>
        <dbReference type="PROSITE" id="PS50886"/>
    </source>
</evidence>
<dbReference type="EC" id="6.1.1.20" evidence="15"/>
<organism evidence="20 21">
    <name type="scientific">Mycoplasma putrefaciens (strain ATCC 15718 / NCTC 10155 / C30 KS-1 / KS-1)</name>
    <dbReference type="NCBI Taxonomy" id="743965"/>
    <lineage>
        <taxon>Bacteria</taxon>
        <taxon>Bacillati</taxon>
        <taxon>Mycoplasmatota</taxon>
        <taxon>Mollicutes</taxon>
        <taxon>Mycoplasmataceae</taxon>
        <taxon>Mycoplasma</taxon>
    </lineage>
</organism>
<dbReference type="SUPFAM" id="SSF50249">
    <property type="entry name" value="Nucleic acid-binding proteins"/>
    <property type="match status" value="1"/>
</dbReference>
<feature type="domain" description="FDX-ACB" evidence="18">
    <location>
        <begin position="701"/>
        <end position="793"/>
    </location>
</feature>
<dbReference type="GO" id="GO:0000049">
    <property type="term" value="F:tRNA binding"/>
    <property type="evidence" value="ECO:0007669"/>
    <property type="project" value="UniProtKB-UniRule"/>
</dbReference>
<dbReference type="GO" id="GO:0009328">
    <property type="term" value="C:phenylalanine-tRNA ligase complex"/>
    <property type="evidence" value="ECO:0007669"/>
    <property type="project" value="TreeGrafter"/>
</dbReference>
<feature type="binding site" evidence="15">
    <location>
        <position position="454"/>
    </location>
    <ligand>
        <name>Mg(2+)</name>
        <dbReference type="ChEBI" id="CHEBI:18420"/>
        <note>shared with alpha subunit</note>
    </ligand>
</feature>
<keyword evidence="13 15" id="KW-0030">Aminoacyl-tRNA synthetase</keyword>
<evidence type="ECO:0000313" key="21">
    <source>
        <dbReference type="Proteomes" id="UP000008907"/>
    </source>
</evidence>
<proteinExistence type="inferred from homology"/>
<comment type="subunit">
    <text evidence="3 15">Tetramer of two alpha and two beta subunits.</text>
</comment>
<dbReference type="Gene3D" id="3.30.930.10">
    <property type="entry name" value="Bira Bifunctional Protein, Domain 2"/>
    <property type="match status" value="1"/>
</dbReference>
<sequence>MIITRKWLAQFLDLENISNDQISLALNSLGFEVEQTYDLDALNSELLLGLVVESKPIANTHLKINKVKLADQILEIVCGAENIGVDQFVIVAPINSTISNGLTLTSKTIRGYQSQGMVCALNEIGIFSSSLTESELKNIYQVSDNHLNLNTLTGQSVKPMINLDDFIWEVDLTLNRSDCLASFQLLKELANYFNLSITNLNSEFNHFTNNDLKLTIEIDPKLEQFIRTVSYSEYQLKKSVKLNSKDDLWLKLNHTKTTGDIINDLALKTAIQTGQNLIVIDQNKLKDFNLEIKQVRWNDLEVLAVVSNDQIINVIGLEVEEHFRADNNSQNIVVLMLNLDPTIMRKQQKLLNTSTIMLQRYTKPINPNLFELANKTFANELDYYNLVNKASQVKILKKTFEQNNKFVVDLDRINTLLGTEFSVSEIQALFKTLDFKITANDQQLTFEVDENRIDLYGVNDICEEIARLYGYDQIKEQPIDFKTNRVDNKFDLKLEDKLTNYLIGLGFNNTKTYSLTDHQSAVNWNLFKIQNLITLEKPLSKLRTTYRTNLSKSLIDTAIYNAANNNKQLKLFEIADIYGFKELKQRHLAFLTTSDIFQDKLSDNKISANFYYNKAILEAIFRLYNLDLNKLEYQINQQQIDQIHAFVNATIKYDQHLLGFIYRLNPDFEAQHKLEQTIVVEINLDNLNKFANKTIQIATLSKYQSSKRDVSIELVNDIKYSDFIKKIIKNVKYLTNVQVIDQYVDQKLASENKKSLTIQFTFNSFDHQLTEQEINDQQKILQKNILDLEITIR</sequence>
<evidence type="ECO:0000313" key="20">
    <source>
        <dbReference type="EMBL" id="AEM68660.1"/>
    </source>
</evidence>
<feature type="binding site" evidence="15">
    <location>
        <position position="463"/>
    </location>
    <ligand>
        <name>Mg(2+)</name>
        <dbReference type="ChEBI" id="CHEBI:18420"/>
        <note>shared with alpha subunit</note>
    </ligand>
</feature>
<feature type="binding site" evidence="15">
    <location>
        <position position="460"/>
    </location>
    <ligand>
        <name>Mg(2+)</name>
        <dbReference type="ChEBI" id="CHEBI:18420"/>
        <note>shared with alpha subunit</note>
    </ligand>
</feature>
<evidence type="ECO:0000256" key="10">
    <source>
        <dbReference type="ARBA" id="ARBA00022842"/>
    </source>
</evidence>
<keyword evidence="11 16" id="KW-0694">RNA-binding</keyword>
<keyword evidence="12 15" id="KW-0648">Protein biosynthesis</keyword>
<accession>A0A7U3ZSF6</accession>
<dbReference type="InterPro" id="IPR041616">
    <property type="entry name" value="PheRS_beta_core"/>
</dbReference>
<dbReference type="GO" id="GO:0004826">
    <property type="term" value="F:phenylalanine-tRNA ligase activity"/>
    <property type="evidence" value="ECO:0007669"/>
    <property type="project" value="UniProtKB-UniRule"/>
</dbReference>
<dbReference type="InterPro" id="IPR002547">
    <property type="entry name" value="tRNA-bd_dom"/>
</dbReference>
<dbReference type="KEGG" id="mpf:MPUT_0282"/>
<dbReference type="SUPFAM" id="SSF56037">
    <property type="entry name" value="PheT/TilS domain"/>
    <property type="match status" value="1"/>
</dbReference>
<dbReference type="RefSeq" id="WP_014035016.1">
    <property type="nucleotide sequence ID" value="NC_015946.1"/>
</dbReference>
<dbReference type="SUPFAM" id="SSF55681">
    <property type="entry name" value="Class II aaRS and biotin synthetases"/>
    <property type="match status" value="1"/>
</dbReference>
<keyword evidence="6 15" id="KW-0436">Ligase</keyword>
<keyword evidence="4 15" id="KW-0963">Cytoplasm</keyword>